<proteinExistence type="predicted"/>
<dbReference type="GO" id="GO:0070052">
    <property type="term" value="F:collagen V binding"/>
    <property type="evidence" value="ECO:0007669"/>
    <property type="project" value="TreeGrafter"/>
</dbReference>
<name>A0A7J6A856_AMEME</name>
<organism evidence="4 5">
    <name type="scientific">Ameiurus melas</name>
    <name type="common">Black bullhead</name>
    <name type="synonym">Silurus melas</name>
    <dbReference type="NCBI Taxonomy" id="219545"/>
    <lineage>
        <taxon>Eukaryota</taxon>
        <taxon>Metazoa</taxon>
        <taxon>Chordata</taxon>
        <taxon>Craniata</taxon>
        <taxon>Vertebrata</taxon>
        <taxon>Euteleostomi</taxon>
        <taxon>Actinopterygii</taxon>
        <taxon>Neopterygii</taxon>
        <taxon>Teleostei</taxon>
        <taxon>Ostariophysi</taxon>
        <taxon>Siluriformes</taxon>
        <taxon>Ictaluridae</taxon>
        <taxon>Ameiurus</taxon>
    </lineage>
</organism>
<dbReference type="InterPro" id="IPR003591">
    <property type="entry name" value="Leu-rich_rpt_typical-subtyp"/>
</dbReference>
<dbReference type="InterPro" id="IPR001611">
    <property type="entry name" value="Leu-rich_rpt"/>
</dbReference>
<reference evidence="4 5" key="1">
    <citation type="submission" date="2020-02" db="EMBL/GenBank/DDBJ databases">
        <title>A chromosome-scale genome assembly of the black bullhead catfish (Ameiurus melas).</title>
        <authorList>
            <person name="Wen M."/>
            <person name="Zham M."/>
            <person name="Cabau C."/>
            <person name="Klopp C."/>
            <person name="Donnadieu C."/>
            <person name="Roques C."/>
            <person name="Bouchez O."/>
            <person name="Lampietro C."/>
            <person name="Jouanno E."/>
            <person name="Herpin A."/>
            <person name="Louis A."/>
            <person name="Berthelot C."/>
            <person name="Parey E."/>
            <person name="Roest-Crollius H."/>
            <person name="Braasch I."/>
            <person name="Postlethwait J."/>
            <person name="Robinson-Rechavi M."/>
            <person name="Echchiki A."/>
            <person name="Begum T."/>
            <person name="Montfort J."/>
            <person name="Schartl M."/>
            <person name="Bobe J."/>
            <person name="Guiguen Y."/>
        </authorList>
    </citation>
    <scope>NUCLEOTIDE SEQUENCE [LARGE SCALE GENOMIC DNA]</scope>
    <source>
        <strain evidence="4">M_S1</strain>
        <tissue evidence="4">Blood</tissue>
    </source>
</reference>
<evidence type="ECO:0008006" key="6">
    <source>
        <dbReference type="Google" id="ProtNLM"/>
    </source>
</evidence>
<feature type="compositionally biased region" description="Low complexity" evidence="3">
    <location>
        <begin position="1"/>
        <end position="17"/>
    </location>
</feature>
<feature type="region of interest" description="Disordered" evidence="3">
    <location>
        <begin position="1"/>
        <end position="82"/>
    </location>
</feature>
<dbReference type="GO" id="GO:0010811">
    <property type="term" value="P:positive regulation of cell-substrate adhesion"/>
    <property type="evidence" value="ECO:0007669"/>
    <property type="project" value="TreeGrafter"/>
</dbReference>
<dbReference type="PANTHER" id="PTHR46544">
    <property type="entry name" value="EXTRACELLULAR MATRIX PROTEIN 2-RELATED"/>
    <property type="match status" value="1"/>
</dbReference>
<evidence type="ECO:0000256" key="1">
    <source>
        <dbReference type="ARBA" id="ARBA00022614"/>
    </source>
</evidence>
<dbReference type="SMART" id="SM00369">
    <property type="entry name" value="LRR_TYP"/>
    <property type="match status" value="10"/>
</dbReference>
<evidence type="ECO:0000313" key="4">
    <source>
        <dbReference type="EMBL" id="KAF4078159.1"/>
    </source>
</evidence>
<feature type="compositionally biased region" description="Acidic residues" evidence="3">
    <location>
        <begin position="134"/>
        <end position="186"/>
    </location>
</feature>
<dbReference type="GO" id="GO:0031012">
    <property type="term" value="C:extracellular matrix"/>
    <property type="evidence" value="ECO:0007669"/>
    <property type="project" value="TreeGrafter"/>
</dbReference>
<keyword evidence="5" id="KW-1185">Reference proteome</keyword>
<dbReference type="PRINTS" id="PR00019">
    <property type="entry name" value="LEURICHRPT"/>
</dbReference>
<dbReference type="SUPFAM" id="SSF52058">
    <property type="entry name" value="L domain-like"/>
    <property type="match status" value="2"/>
</dbReference>
<gene>
    <name evidence="4" type="ORF">AMELA_G00196100</name>
</gene>
<dbReference type="GO" id="GO:0030198">
    <property type="term" value="P:extracellular matrix organization"/>
    <property type="evidence" value="ECO:0007669"/>
    <property type="project" value="TreeGrafter"/>
</dbReference>
<feature type="region of interest" description="Disordered" evidence="3">
    <location>
        <begin position="117"/>
        <end position="190"/>
    </location>
</feature>
<dbReference type="EMBL" id="JAAGNN010000017">
    <property type="protein sequence ID" value="KAF4078159.1"/>
    <property type="molecule type" value="Genomic_DNA"/>
</dbReference>
<dbReference type="GO" id="GO:0008201">
    <property type="term" value="F:heparin binding"/>
    <property type="evidence" value="ECO:0007669"/>
    <property type="project" value="TreeGrafter"/>
</dbReference>
<keyword evidence="2" id="KW-0677">Repeat</keyword>
<dbReference type="Pfam" id="PF13855">
    <property type="entry name" value="LRR_8"/>
    <property type="match status" value="2"/>
</dbReference>
<keyword evidence="1" id="KW-0433">Leucine-rich repeat</keyword>
<protein>
    <recommendedName>
        <fullName evidence="6">Extracellular matrix protein 2</fullName>
    </recommendedName>
</protein>
<dbReference type="AlphaFoldDB" id="A0A7J6A856"/>
<dbReference type="Proteomes" id="UP000593565">
    <property type="component" value="Unassembled WGS sequence"/>
</dbReference>
<dbReference type="InterPro" id="IPR043184">
    <property type="entry name" value="ECM2"/>
</dbReference>
<sequence>MINPLLLDSPLPPGDSLRGQPSGALVVEADPPNALEKTTENGTSTDVRNTPEVETAVEYSREKRAAEKPKKGKAKDTQPDLGRTLAAWVELNSILKMRDGISGKLSTVLHELGNEKKRLLDQANEPATKKKQEEDDEDEEDDDDDEEEEEEEEEEGGEGGEEGGEGGEEEENEGGEEEQAEEEENEAAGNSTAELLPEGCQVNGTEISCADAGIAELPIITDLNITTLDLSGNNFTTFPSDAFSGLPNLEVVDLSRNFLDDSSINPDLFMNLTNLRTLILDANGLETIPHLPGSLEELRINDNKINQVLSHNLEGLSKLLHLELAGNILWEGSVEPLAFEHLTTLKHLRLDNNRFTSIPSGLPASLEDLRLPHNQLVEVQESVLKNSVHLAALDLSHNFLSDTSFYPGAWIDLPNLKNLDLSHNQLNMVPAHLPRVLRQLSLQHNFIQAIPPDTLSHLRPGLQSLRLSHNQLLEHGLLGKAFRGAYKTLEELLLDNNRLERVPPNIRYFRNLHQLRLDHNLISAVPVKSVCKMALTNSSPLLALHLENNYLDVNRIPRKALSCIPDLQRVVLEPQTHNEII</sequence>
<evidence type="ECO:0000313" key="5">
    <source>
        <dbReference type="Proteomes" id="UP000593565"/>
    </source>
</evidence>
<dbReference type="Pfam" id="PF00560">
    <property type="entry name" value="LRR_1"/>
    <property type="match status" value="1"/>
</dbReference>
<dbReference type="Gene3D" id="3.80.10.10">
    <property type="entry name" value="Ribonuclease Inhibitor"/>
    <property type="match status" value="3"/>
</dbReference>
<comment type="caution">
    <text evidence="4">The sequence shown here is derived from an EMBL/GenBank/DDBJ whole genome shotgun (WGS) entry which is preliminary data.</text>
</comment>
<dbReference type="InterPro" id="IPR032675">
    <property type="entry name" value="LRR_dom_sf"/>
</dbReference>
<feature type="compositionally biased region" description="Basic and acidic residues" evidence="3">
    <location>
        <begin position="59"/>
        <end position="78"/>
    </location>
</feature>
<evidence type="ECO:0000256" key="3">
    <source>
        <dbReference type="SAM" id="MobiDB-lite"/>
    </source>
</evidence>
<evidence type="ECO:0000256" key="2">
    <source>
        <dbReference type="ARBA" id="ARBA00022737"/>
    </source>
</evidence>
<dbReference type="PROSITE" id="PS51450">
    <property type="entry name" value="LRR"/>
    <property type="match status" value="4"/>
</dbReference>
<accession>A0A7J6A856</accession>
<dbReference type="PANTHER" id="PTHR46544:SF2">
    <property type="entry name" value="EXTRACELLULAR MATRIX PROTEIN 2-RELATED"/>
    <property type="match status" value="1"/>
</dbReference>